<evidence type="ECO:0000313" key="3">
    <source>
        <dbReference type="Proteomes" id="UP000239649"/>
    </source>
</evidence>
<accession>A0A2P6V9L7</accession>
<comment type="caution">
    <text evidence="2">The sequence shown here is derived from an EMBL/GenBank/DDBJ whole genome shotgun (WGS) entry which is preliminary data.</text>
</comment>
<evidence type="ECO:0000313" key="2">
    <source>
        <dbReference type="EMBL" id="PSC70782.1"/>
    </source>
</evidence>
<feature type="region of interest" description="Disordered" evidence="1">
    <location>
        <begin position="1"/>
        <end position="138"/>
    </location>
</feature>
<sequence>MQYNSARGAIEAEETERALEAAYAEAEGGEGGWEEGQQPGGHGAGDGWLEDGRPQHAHQAAQQGQRWLEFAEDDEDDDGPTLAVPEQAPKQKRSGGRGGGGASDGRSGGGGKRQRQEQEQQEPSGWVEVPHLLLSLHM</sequence>
<proteinExistence type="predicted"/>
<keyword evidence="2" id="KW-0675">Receptor</keyword>
<evidence type="ECO:0000256" key="1">
    <source>
        <dbReference type="SAM" id="MobiDB-lite"/>
    </source>
</evidence>
<organism evidence="2 3">
    <name type="scientific">Micractinium conductrix</name>
    <dbReference type="NCBI Taxonomy" id="554055"/>
    <lineage>
        <taxon>Eukaryota</taxon>
        <taxon>Viridiplantae</taxon>
        <taxon>Chlorophyta</taxon>
        <taxon>core chlorophytes</taxon>
        <taxon>Trebouxiophyceae</taxon>
        <taxon>Chlorellales</taxon>
        <taxon>Chlorellaceae</taxon>
        <taxon>Chlorella clade</taxon>
        <taxon>Micractinium</taxon>
    </lineage>
</organism>
<protein>
    <submittedName>
        <fullName evidence="2">G-coupled receptor 101</fullName>
    </submittedName>
</protein>
<name>A0A2P6V9L7_9CHLO</name>
<dbReference type="AlphaFoldDB" id="A0A2P6V9L7"/>
<gene>
    <name evidence="2" type="ORF">C2E20_5929</name>
</gene>
<reference evidence="2 3" key="1">
    <citation type="journal article" date="2018" name="Plant J.">
        <title>Genome sequences of Chlorella sorokiniana UTEX 1602 and Micractinium conductrix SAG 241.80: implications to maltose excretion by a green alga.</title>
        <authorList>
            <person name="Arriola M.B."/>
            <person name="Velmurugan N."/>
            <person name="Zhang Y."/>
            <person name="Plunkett M.H."/>
            <person name="Hondzo H."/>
            <person name="Barney B.M."/>
        </authorList>
    </citation>
    <scope>NUCLEOTIDE SEQUENCE [LARGE SCALE GENOMIC DNA]</scope>
    <source>
        <strain evidence="2 3">SAG 241.80</strain>
    </source>
</reference>
<feature type="compositionally biased region" description="Acidic residues" evidence="1">
    <location>
        <begin position="70"/>
        <end position="79"/>
    </location>
</feature>
<dbReference type="EMBL" id="LHPF02000018">
    <property type="protein sequence ID" value="PSC70782.1"/>
    <property type="molecule type" value="Genomic_DNA"/>
</dbReference>
<feature type="compositionally biased region" description="Gly residues" evidence="1">
    <location>
        <begin position="96"/>
        <end position="111"/>
    </location>
</feature>
<keyword evidence="3" id="KW-1185">Reference proteome</keyword>
<dbReference type="Proteomes" id="UP000239649">
    <property type="component" value="Unassembled WGS sequence"/>
</dbReference>